<evidence type="ECO:0000313" key="2">
    <source>
        <dbReference type="Proteomes" id="UP000240429"/>
    </source>
</evidence>
<comment type="caution">
    <text evidence="1">The sequence shown here is derived from an EMBL/GenBank/DDBJ whole genome shotgun (WGS) entry which is preliminary data.</text>
</comment>
<dbReference type="EMBL" id="PYBJ01000001">
    <property type="protein sequence ID" value="PSM45146.1"/>
    <property type="molecule type" value="Genomic_DNA"/>
</dbReference>
<sequence>MERPLIVVHRPAASGGRRVSVHRDGGAEILGLAHSDHDLIVFLETAGLSSPAELLDDPDWVEWRGGRPHEWGSAP</sequence>
<dbReference type="RefSeq" id="WP_107014903.1">
    <property type="nucleotide sequence ID" value="NZ_KZ679038.1"/>
</dbReference>
<proteinExistence type="predicted"/>
<reference evidence="1 2" key="1">
    <citation type="submission" date="2018-03" db="EMBL/GenBank/DDBJ databases">
        <title>Streptomyces dioscori sp. nov., a novel endophytic actinobacterium isolated from bulbil of Dioscorea bulbifera L.</title>
        <authorList>
            <person name="Zhikuan W."/>
        </authorList>
    </citation>
    <scope>NUCLEOTIDE SEQUENCE [LARGE SCALE GENOMIC DNA]</scope>
    <source>
        <strain evidence="1 2">A217</strain>
    </source>
</reference>
<protein>
    <submittedName>
        <fullName evidence="1">Uncharacterized protein</fullName>
    </submittedName>
</protein>
<accession>A0A2P8QFX1</accession>
<keyword evidence="2" id="KW-1185">Reference proteome</keyword>
<name>A0A2P8QFX1_9ACTN</name>
<dbReference type="OrthoDB" id="4255520at2"/>
<organism evidence="1 2">
    <name type="scientific">Streptomyces dioscori</name>
    <dbReference type="NCBI Taxonomy" id="2109333"/>
    <lineage>
        <taxon>Bacteria</taxon>
        <taxon>Bacillati</taxon>
        <taxon>Actinomycetota</taxon>
        <taxon>Actinomycetes</taxon>
        <taxon>Kitasatosporales</taxon>
        <taxon>Streptomycetaceae</taxon>
        <taxon>Streptomyces</taxon>
        <taxon>Streptomyces aurantiacus group</taxon>
    </lineage>
</organism>
<gene>
    <name evidence="1" type="ORF">C6Y14_03440</name>
</gene>
<dbReference type="Proteomes" id="UP000240429">
    <property type="component" value="Unassembled WGS sequence"/>
</dbReference>
<dbReference type="AlphaFoldDB" id="A0A2P8QFX1"/>
<evidence type="ECO:0000313" key="1">
    <source>
        <dbReference type="EMBL" id="PSM45146.1"/>
    </source>
</evidence>